<feature type="compositionally biased region" description="Gly residues" evidence="1">
    <location>
        <begin position="175"/>
        <end position="189"/>
    </location>
</feature>
<keyword evidence="4" id="KW-1185">Reference proteome</keyword>
<feature type="compositionally biased region" description="Low complexity" evidence="1">
    <location>
        <begin position="190"/>
        <end position="205"/>
    </location>
</feature>
<feature type="chain" id="PRO_5015171967" evidence="2">
    <location>
        <begin position="24"/>
        <end position="344"/>
    </location>
</feature>
<evidence type="ECO:0000256" key="1">
    <source>
        <dbReference type="SAM" id="MobiDB-lite"/>
    </source>
</evidence>
<reference evidence="3 4" key="1">
    <citation type="journal article" date="2018" name="Plant J.">
        <title>Genome sequences of Chlorella sorokiniana UTEX 1602 and Micractinium conductrix SAG 241.80: implications to maltose excretion by a green alga.</title>
        <authorList>
            <person name="Arriola M.B."/>
            <person name="Velmurugan N."/>
            <person name="Zhang Y."/>
            <person name="Plunkett M.H."/>
            <person name="Hondzo H."/>
            <person name="Barney B.M."/>
        </authorList>
    </citation>
    <scope>NUCLEOTIDE SEQUENCE [LARGE SCALE GENOMIC DNA]</scope>
    <source>
        <strain evidence="4">UTEX 1602</strain>
    </source>
</reference>
<keyword evidence="2" id="KW-0732">Signal</keyword>
<feature type="region of interest" description="Disordered" evidence="1">
    <location>
        <begin position="317"/>
        <end position="344"/>
    </location>
</feature>
<proteinExistence type="predicted"/>
<evidence type="ECO:0000313" key="3">
    <source>
        <dbReference type="EMBL" id="PRW56791.1"/>
    </source>
</evidence>
<gene>
    <name evidence="3" type="ORF">C2E21_4435</name>
</gene>
<feature type="signal peptide" evidence="2">
    <location>
        <begin position="1"/>
        <end position="23"/>
    </location>
</feature>
<dbReference type="AlphaFoldDB" id="A0A2P6TRU9"/>
<protein>
    <submittedName>
        <fullName evidence="3">Uncharacterized protein</fullName>
    </submittedName>
</protein>
<accession>A0A2P6TRU9</accession>
<dbReference type="EMBL" id="LHPG02000008">
    <property type="protein sequence ID" value="PRW56791.1"/>
    <property type="molecule type" value="Genomic_DNA"/>
</dbReference>
<evidence type="ECO:0000256" key="2">
    <source>
        <dbReference type="SAM" id="SignalP"/>
    </source>
</evidence>
<dbReference type="PROSITE" id="PS51257">
    <property type="entry name" value="PROKAR_LIPOPROTEIN"/>
    <property type="match status" value="1"/>
</dbReference>
<name>A0A2P6TRU9_CHLSO</name>
<comment type="caution">
    <text evidence="3">The sequence shown here is derived from an EMBL/GenBank/DDBJ whole genome shotgun (WGS) entry which is preliminary data.</text>
</comment>
<evidence type="ECO:0000313" key="4">
    <source>
        <dbReference type="Proteomes" id="UP000239899"/>
    </source>
</evidence>
<organism evidence="3 4">
    <name type="scientific">Chlorella sorokiniana</name>
    <name type="common">Freshwater green alga</name>
    <dbReference type="NCBI Taxonomy" id="3076"/>
    <lineage>
        <taxon>Eukaryota</taxon>
        <taxon>Viridiplantae</taxon>
        <taxon>Chlorophyta</taxon>
        <taxon>core chlorophytes</taxon>
        <taxon>Trebouxiophyceae</taxon>
        <taxon>Chlorellales</taxon>
        <taxon>Chlorellaceae</taxon>
        <taxon>Chlorella clade</taxon>
        <taxon>Chlorella</taxon>
    </lineage>
</organism>
<sequence>MKMVQRQLCLAWLLLGLVALASCRKVLKKAPQPLAARRALAGYEDGICDEERAAEDPDCDTSGSGGVPATACARTAGMAAAAGFPDTCMVDQGCMSIQMFQLDTDCGGVFALPPTCSQTCYPVAASIGEACRWELLAWEQSFNARQAAWGGEQYWIWQPLFASCGLAGSGSGSPGGGGANGGGTDGGGAEAVVVEPPAGGGSNTSAAGNETFCDKASQAAERLGYTGACHNDTACQAAKNVTQLDADCAGAFAPAPTCSEACNTSLAAITEGCRWELLLWQEAYNNESLALGSSTVEIWNVLYTACNLTAAAGANNTGNSSSGGGSSSGGSDRITMTRLPDSGP</sequence>
<dbReference type="Proteomes" id="UP000239899">
    <property type="component" value="Unassembled WGS sequence"/>
</dbReference>
<feature type="region of interest" description="Disordered" evidence="1">
    <location>
        <begin position="175"/>
        <end position="205"/>
    </location>
</feature>